<comment type="caution">
    <text evidence="8">The sequence shown here is derived from an EMBL/GenBank/DDBJ whole genome shotgun (WGS) entry which is preliminary data.</text>
</comment>
<dbReference type="Proteomes" id="UP001211987">
    <property type="component" value="Unassembled WGS sequence"/>
</dbReference>
<dbReference type="Pfam" id="PF00132">
    <property type="entry name" value="Hexapep"/>
    <property type="match status" value="1"/>
</dbReference>
<proteinExistence type="inferred from homology"/>
<protein>
    <recommendedName>
        <fullName evidence="5">Acetyltransferase</fullName>
        <ecNumber evidence="5">2.3.1.-</ecNumber>
    </recommendedName>
</protein>
<dbReference type="GeneID" id="64197561"/>
<sequence length="182" mass="20657">MSEFEKMRAGEIYNPRDLKLIYMYDKTARRLHRYNKRCFHVYNMRSRLMKKIINTSGNFWIHPPFQCDYGCNIYLGKDVMINYGCVFLDVCEIKIGDNTLIGPHTQIYTACHSIDPQERLKEIEFGKAVTIGNNVWIGGNCTILPGVTIGDNSVIGAGSVVTKDVPANVLAYGNPCQLKKKI</sequence>
<name>A0A3E3EDY0_9FIRM</name>
<comment type="similarity">
    <text evidence="1 5">Belongs to the transferase hexapeptide repeat family.</text>
</comment>
<dbReference type="EMBL" id="JAQLKE010000010">
    <property type="protein sequence ID" value="MDB7083754.1"/>
    <property type="molecule type" value="Genomic_DNA"/>
</dbReference>
<keyword evidence="3" id="KW-0677">Repeat</keyword>
<dbReference type="CDD" id="cd03357">
    <property type="entry name" value="LbH_MAT_GAT"/>
    <property type="match status" value="1"/>
</dbReference>
<organism evidence="8 9">
    <name type="scientific">Thomasclavelia ramosa</name>
    <dbReference type="NCBI Taxonomy" id="1547"/>
    <lineage>
        <taxon>Bacteria</taxon>
        <taxon>Bacillati</taxon>
        <taxon>Bacillota</taxon>
        <taxon>Erysipelotrichia</taxon>
        <taxon>Erysipelotrichales</taxon>
        <taxon>Coprobacillaceae</taxon>
        <taxon>Thomasclavelia</taxon>
    </lineage>
</organism>
<evidence type="ECO:0000256" key="4">
    <source>
        <dbReference type="ARBA" id="ARBA00023315"/>
    </source>
</evidence>
<dbReference type="PANTHER" id="PTHR43017">
    <property type="entry name" value="GALACTOSIDE O-ACETYLTRANSFERASE"/>
    <property type="match status" value="1"/>
</dbReference>
<dbReference type="PANTHER" id="PTHR43017:SF1">
    <property type="entry name" value="ACETYLTRANSFERASE YJL218W-RELATED"/>
    <property type="match status" value="1"/>
</dbReference>
<evidence type="ECO:0000256" key="3">
    <source>
        <dbReference type="ARBA" id="ARBA00022737"/>
    </source>
</evidence>
<keyword evidence="2 5" id="KW-0808">Transferase</keyword>
<evidence type="ECO:0000313" key="7">
    <source>
        <dbReference type="EMBL" id="MDB7083754.1"/>
    </source>
</evidence>
<dbReference type="Pfam" id="PF12464">
    <property type="entry name" value="Mac"/>
    <property type="match status" value="1"/>
</dbReference>
<dbReference type="GO" id="GO:0008870">
    <property type="term" value="F:galactoside O-acetyltransferase activity"/>
    <property type="evidence" value="ECO:0007669"/>
    <property type="project" value="TreeGrafter"/>
</dbReference>
<dbReference type="EMBL" id="QUSL01000011">
    <property type="protein sequence ID" value="RGD85431.1"/>
    <property type="molecule type" value="Genomic_DNA"/>
</dbReference>
<dbReference type="InterPro" id="IPR024688">
    <property type="entry name" value="Mac_dom"/>
</dbReference>
<dbReference type="Proteomes" id="UP000261032">
    <property type="component" value="Unassembled WGS sequence"/>
</dbReference>
<evidence type="ECO:0000256" key="1">
    <source>
        <dbReference type="ARBA" id="ARBA00007274"/>
    </source>
</evidence>
<dbReference type="RefSeq" id="WP_003535665.1">
    <property type="nucleotide sequence ID" value="NZ_BAABXX010000001.1"/>
</dbReference>
<evidence type="ECO:0000256" key="5">
    <source>
        <dbReference type="RuleBase" id="RU367021"/>
    </source>
</evidence>
<accession>A0A3E3EDY0</accession>
<keyword evidence="4 5" id="KW-0012">Acyltransferase</keyword>
<dbReference type="EC" id="2.3.1.-" evidence="5"/>
<evidence type="ECO:0000259" key="6">
    <source>
        <dbReference type="SMART" id="SM01266"/>
    </source>
</evidence>
<dbReference type="AlphaFoldDB" id="A0A3E3EDY0"/>
<evidence type="ECO:0000256" key="2">
    <source>
        <dbReference type="ARBA" id="ARBA00022679"/>
    </source>
</evidence>
<reference evidence="7" key="2">
    <citation type="submission" date="2023-01" db="EMBL/GenBank/DDBJ databases">
        <title>Human gut microbiome strain richness.</title>
        <authorList>
            <person name="Chen-Liaw A."/>
        </authorList>
    </citation>
    <scope>NUCLEOTIDE SEQUENCE</scope>
    <source>
        <strain evidence="7">1001217st2_G6_1001217B_191108</strain>
    </source>
</reference>
<dbReference type="FunFam" id="2.160.10.10:FF:000025">
    <property type="entry name" value="Hexapeptide-repeat containing-acetyltransferase"/>
    <property type="match status" value="1"/>
</dbReference>
<dbReference type="InterPro" id="IPR001451">
    <property type="entry name" value="Hexapep"/>
</dbReference>
<dbReference type="Gene3D" id="2.160.10.10">
    <property type="entry name" value="Hexapeptide repeat proteins"/>
    <property type="match status" value="1"/>
</dbReference>
<reference evidence="8 9" key="1">
    <citation type="submission" date="2018-08" db="EMBL/GenBank/DDBJ databases">
        <title>A genome reference for cultivated species of the human gut microbiota.</title>
        <authorList>
            <person name="Zou Y."/>
            <person name="Xue W."/>
            <person name="Luo G."/>
        </authorList>
    </citation>
    <scope>NUCLEOTIDE SEQUENCE [LARGE SCALE GENOMIC DNA]</scope>
    <source>
        <strain evidence="8 9">OM06-4</strain>
    </source>
</reference>
<dbReference type="SMART" id="SM01266">
    <property type="entry name" value="Mac"/>
    <property type="match status" value="1"/>
</dbReference>
<gene>
    <name evidence="8" type="ORF">DXB93_08640</name>
    <name evidence="7" type="ORF">PM738_08070</name>
</gene>
<dbReference type="InterPro" id="IPR039369">
    <property type="entry name" value="LacA-like"/>
</dbReference>
<evidence type="ECO:0000313" key="9">
    <source>
        <dbReference type="Proteomes" id="UP000261032"/>
    </source>
</evidence>
<dbReference type="SUPFAM" id="SSF51161">
    <property type="entry name" value="Trimeric LpxA-like enzymes"/>
    <property type="match status" value="1"/>
</dbReference>
<feature type="domain" description="Maltose/galactoside acetyltransferase" evidence="6">
    <location>
        <begin position="4"/>
        <end position="58"/>
    </location>
</feature>
<evidence type="ECO:0000313" key="8">
    <source>
        <dbReference type="EMBL" id="RGD85431.1"/>
    </source>
</evidence>
<dbReference type="InterPro" id="IPR011004">
    <property type="entry name" value="Trimer_LpxA-like_sf"/>
</dbReference>